<evidence type="ECO:0000256" key="4">
    <source>
        <dbReference type="ARBA" id="ARBA00022692"/>
    </source>
</evidence>
<dbReference type="InterPro" id="IPR036259">
    <property type="entry name" value="MFS_trans_sf"/>
</dbReference>
<organism evidence="9 10">
    <name type="scientific">Advenella kashmirensis</name>
    <dbReference type="NCBI Taxonomy" id="310575"/>
    <lineage>
        <taxon>Bacteria</taxon>
        <taxon>Pseudomonadati</taxon>
        <taxon>Pseudomonadota</taxon>
        <taxon>Betaproteobacteria</taxon>
        <taxon>Burkholderiales</taxon>
        <taxon>Alcaligenaceae</taxon>
    </lineage>
</organism>
<gene>
    <name evidence="9" type="ORF">DD666_19770</name>
</gene>
<dbReference type="AlphaFoldDB" id="A0A356LKZ5"/>
<dbReference type="Proteomes" id="UP000264036">
    <property type="component" value="Unassembled WGS sequence"/>
</dbReference>
<keyword evidence="6 7" id="KW-0472">Membrane</keyword>
<dbReference type="Gene3D" id="1.20.1250.20">
    <property type="entry name" value="MFS general substrate transporter like domains"/>
    <property type="match status" value="2"/>
</dbReference>
<dbReference type="PANTHER" id="PTHR23517:SF3">
    <property type="entry name" value="INTEGRAL MEMBRANE TRANSPORT PROTEIN"/>
    <property type="match status" value="1"/>
</dbReference>
<dbReference type="InterPro" id="IPR050171">
    <property type="entry name" value="MFS_Transporters"/>
</dbReference>
<evidence type="ECO:0000256" key="5">
    <source>
        <dbReference type="ARBA" id="ARBA00022989"/>
    </source>
</evidence>
<accession>A0A356LKZ5</accession>
<feature type="transmembrane region" description="Helical" evidence="7">
    <location>
        <begin position="76"/>
        <end position="94"/>
    </location>
</feature>
<comment type="subcellular location">
    <subcellularLocation>
        <location evidence="1">Cell membrane</location>
        <topology evidence="1">Multi-pass membrane protein</topology>
    </subcellularLocation>
</comment>
<dbReference type="PANTHER" id="PTHR23517">
    <property type="entry name" value="RESISTANCE PROTEIN MDTM, PUTATIVE-RELATED-RELATED"/>
    <property type="match status" value="1"/>
</dbReference>
<keyword evidence="4 7" id="KW-0812">Transmembrane</keyword>
<feature type="transmembrane region" description="Helical" evidence="7">
    <location>
        <begin position="100"/>
        <end position="118"/>
    </location>
</feature>
<reference evidence="9 10" key="1">
    <citation type="journal article" date="2018" name="Nat. Biotechnol.">
        <title>A standardized bacterial taxonomy based on genome phylogeny substantially revises the tree of life.</title>
        <authorList>
            <person name="Parks D.H."/>
            <person name="Chuvochina M."/>
            <person name="Waite D.W."/>
            <person name="Rinke C."/>
            <person name="Skarshewski A."/>
            <person name="Chaumeil P.A."/>
            <person name="Hugenholtz P."/>
        </authorList>
    </citation>
    <scope>NUCLEOTIDE SEQUENCE [LARGE SCALE GENOMIC DNA]</scope>
    <source>
        <strain evidence="9">UBA10707</strain>
    </source>
</reference>
<feature type="domain" description="Major facilitator superfamily (MFS) profile" evidence="8">
    <location>
        <begin position="11"/>
        <end position="391"/>
    </location>
</feature>
<evidence type="ECO:0000313" key="9">
    <source>
        <dbReference type="EMBL" id="HBP31636.1"/>
    </source>
</evidence>
<sequence length="398" mass="41538">MADSSFSLKSIAIPAYGPSLLFGFANGAILPVIALSARDLGATPALAGLIIALIGLGSLLANIPAALITSRVGERSALLGASAITIIALLLCIFANHALLLALATLLIGVSTSVFFLARQTYMIEAVPFYMRARALSVLGGVNRIGMFAGPFAGAAVMHFVGLSGAYWVGLAALVASTVLTYYMPDLKVEPRVQSLSAAKPRMARIAREHAGVFMSLGLAVLLISAMRAARQIVIPLWADYIGLSPTATSVIFGLSSAVDMLMFYPAGKIMDDWGRLWVALPCTLIMGISLVIMPFTTTVFSFIVVAMLLGLGNGFGSGINMTLGADASPDHGRTEFLGLWRLISDVGSSAGPFLLSGMTALVSLGAGIALTGGFGFISAAIFWHFLPHARGAKVRDQ</sequence>
<keyword evidence="3" id="KW-1003">Cell membrane</keyword>
<dbReference type="SUPFAM" id="SSF103473">
    <property type="entry name" value="MFS general substrate transporter"/>
    <property type="match status" value="1"/>
</dbReference>
<dbReference type="GO" id="GO:0005886">
    <property type="term" value="C:plasma membrane"/>
    <property type="evidence" value="ECO:0007669"/>
    <property type="project" value="UniProtKB-SubCell"/>
</dbReference>
<keyword evidence="2" id="KW-0813">Transport</keyword>
<evidence type="ECO:0000256" key="3">
    <source>
        <dbReference type="ARBA" id="ARBA00022475"/>
    </source>
</evidence>
<evidence type="ECO:0000259" key="8">
    <source>
        <dbReference type="PROSITE" id="PS50850"/>
    </source>
</evidence>
<dbReference type="CDD" id="cd17325">
    <property type="entry name" value="MFS_MdtG_SLC18_like"/>
    <property type="match status" value="1"/>
</dbReference>
<dbReference type="InterPro" id="IPR011701">
    <property type="entry name" value="MFS"/>
</dbReference>
<feature type="transmembrane region" description="Helical" evidence="7">
    <location>
        <begin position="46"/>
        <end position="69"/>
    </location>
</feature>
<proteinExistence type="predicted"/>
<feature type="transmembrane region" description="Helical" evidence="7">
    <location>
        <begin position="362"/>
        <end position="387"/>
    </location>
</feature>
<evidence type="ECO:0000256" key="7">
    <source>
        <dbReference type="SAM" id="Phobius"/>
    </source>
</evidence>
<keyword evidence="5 7" id="KW-1133">Transmembrane helix</keyword>
<feature type="transmembrane region" description="Helical" evidence="7">
    <location>
        <begin position="247"/>
        <end position="265"/>
    </location>
</feature>
<evidence type="ECO:0000256" key="2">
    <source>
        <dbReference type="ARBA" id="ARBA00022448"/>
    </source>
</evidence>
<feature type="transmembrane region" description="Helical" evidence="7">
    <location>
        <begin position="166"/>
        <end position="185"/>
    </location>
</feature>
<dbReference type="PROSITE" id="PS50850">
    <property type="entry name" value="MFS"/>
    <property type="match status" value="1"/>
</dbReference>
<evidence type="ECO:0000256" key="6">
    <source>
        <dbReference type="ARBA" id="ARBA00023136"/>
    </source>
</evidence>
<dbReference type="InterPro" id="IPR020846">
    <property type="entry name" value="MFS_dom"/>
</dbReference>
<dbReference type="GO" id="GO:0022857">
    <property type="term" value="F:transmembrane transporter activity"/>
    <property type="evidence" value="ECO:0007669"/>
    <property type="project" value="InterPro"/>
</dbReference>
<evidence type="ECO:0000256" key="1">
    <source>
        <dbReference type="ARBA" id="ARBA00004651"/>
    </source>
</evidence>
<evidence type="ECO:0000313" key="10">
    <source>
        <dbReference type="Proteomes" id="UP000264036"/>
    </source>
</evidence>
<protein>
    <submittedName>
        <fullName evidence="9">MFS transporter</fullName>
    </submittedName>
</protein>
<dbReference type="EMBL" id="DOEK01000042">
    <property type="protein sequence ID" value="HBP31636.1"/>
    <property type="molecule type" value="Genomic_DNA"/>
</dbReference>
<comment type="caution">
    <text evidence="9">The sequence shown here is derived from an EMBL/GenBank/DDBJ whole genome shotgun (WGS) entry which is preliminary data.</text>
</comment>
<feature type="transmembrane region" description="Helical" evidence="7">
    <location>
        <begin position="277"/>
        <end position="310"/>
    </location>
</feature>
<dbReference type="Pfam" id="PF07690">
    <property type="entry name" value="MFS_1"/>
    <property type="match status" value="2"/>
</dbReference>
<name>A0A356LKZ5_9BURK</name>
<feature type="transmembrane region" description="Helical" evidence="7">
    <location>
        <begin position="12"/>
        <end position="34"/>
    </location>
</feature>
<feature type="transmembrane region" description="Helical" evidence="7">
    <location>
        <begin position="138"/>
        <end position="160"/>
    </location>
</feature>